<reference evidence="6 7" key="1">
    <citation type="submission" date="2024-08" db="EMBL/GenBank/DDBJ databases">
        <title>Clostridium lapicellarii sp. nov., and Clostridium renhuaiense sp. nov., two species isolated from the mud in a fermentation cellar used for producing sauce-flavour Chinese liquors.</title>
        <authorList>
            <person name="Yang F."/>
            <person name="Wang H."/>
            <person name="Chen L.Q."/>
            <person name="Zhou N."/>
            <person name="Lu J.J."/>
            <person name="Pu X.X."/>
            <person name="Wan B."/>
            <person name="Wang L."/>
            <person name="Liu S.J."/>
        </authorList>
    </citation>
    <scope>NUCLEOTIDE SEQUENCE [LARGE SCALE GENOMIC DNA]</scope>
    <source>
        <strain evidence="6 7">MT-5</strain>
    </source>
</reference>
<evidence type="ECO:0000256" key="1">
    <source>
        <dbReference type="ARBA" id="ARBA00008348"/>
    </source>
</evidence>
<dbReference type="Pfam" id="PF01479">
    <property type="entry name" value="S4"/>
    <property type="match status" value="1"/>
</dbReference>
<proteinExistence type="inferred from homology"/>
<dbReference type="InterPro" id="IPR036986">
    <property type="entry name" value="S4_RNA-bd_sf"/>
</dbReference>
<dbReference type="Gene3D" id="3.30.70.580">
    <property type="entry name" value="Pseudouridine synthase I, catalytic domain, N-terminal subdomain"/>
    <property type="match status" value="1"/>
</dbReference>
<name>A0ABV4BMK8_9CLOT</name>
<dbReference type="InterPro" id="IPR006145">
    <property type="entry name" value="PsdUridine_synth_RsuA/RluA"/>
</dbReference>
<dbReference type="InterPro" id="IPR000748">
    <property type="entry name" value="PsdUridine_synth_RsuA/RluB/E/F"/>
</dbReference>
<dbReference type="InterPro" id="IPR020103">
    <property type="entry name" value="PsdUridine_synth_cat_dom_sf"/>
</dbReference>
<dbReference type="Pfam" id="PF00849">
    <property type="entry name" value="PseudoU_synth_2"/>
    <property type="match status" value="1"/>
</dbReference>
<dbReference type="SUPFAM" id="SSF55120">
    <property type="entry name" value="Pseudouridine synthase"/>
    <property type="match status" value="1"/>
</dbReference>
<dbReference type="SUPFAM" id="SSF55174">
    <property type="entry name" value="Alpha-L RNA-binding motif"/>
    <property type="match status" value="1"/>
</dbReference>
<dbReference type="PROSITE" id="PS01149">
    <property type="entry name" value="PSI_RSU"/>
    <property type="match status" value="1"/>
</dbReference>
<evidence type="ECO:0000313" key="6">
    <source>
        <dbReference type="EMBL" id="MEY8000008.1"/>
    </source>
</evidence>
<dbReference type="InterPro" id="IPR042092">
    <property type="entry name" value="PsdUridine_s_RsuA/RluB/E/F_cat"/>
</dbReference>
<dbReference type="PANTHER" id="PTHR47683:SF2">
    <property type="entry name" value="RNA-BINDING S4 DOMAIN-CONTAINING PROTEIN"/>
    <property type="match status" value="1"/>
</dbReference>
<dbReference type="Gene3D" id="3.30.70.1560">
    <property type="entry name" value="Alpha-L RNA-binding motif"/>
    <property type="match status" value="1"/>
</dbReference>
<dbReference type="RefSeq" id="WP_369703895.1">
    <property type="nucleotide sequence ID" value="NZ_JBGEWD010000005.1"/>
</dbReference>
<feature type="domain" description="RNA-binding S4" evidence="5">
    <location>
        <begin position="3"/>
        <end position="62"/>
    </location>
</feature>
<dbReference type="InterPro" id="IPR050343">
    <property type="entry name" value="RsuA_PseudoU_synthase"/>
</dbReference>
<evidence type="ECO:0000256" key="4">
    <source>
        <dbReference type="RuleBase" id="RU003887"/>
    </source>
</evidence>
<dbReference type="InterPro" id="IPR020094">
    <property type="entry name" value="TruA/RsuA/RluB/E/F_N"/>
</dbReference>
<evidence type="ECO:0000256" key="2">
    <source>
        <dbReference type="ARBA" id="ARBA00023235"/>
    </source>
</evidence>
<dbReference type="InterPro" id="IPR018496">
    <property type="entry name" value="PsdUridine_synth_RsuA/RluB_CS"/>
</dbReference>
<dbReference type="EC" id="5.4.99.-" evidence="4"/>
<dbReference type="NCBIfam" id="TIGR00093">
    <property type="entry name" value="pseudouridine synthase"/>
    <property type="match status" value="1"/>
</dbReference>
<protein>
    <recommendedName>
        <fullName evidence="4">Pseudouridine synthase</fullName>
        <ecNumber evidence="4">5.4.99.-</ecNumber>
    </recommendedName>
</protein>
<gene>
    <name evidence="6" type="ORF">AB8U03_07315</name>
</gene>
<dbReference type="EMBL" id="JBGEWD010000005">
    <property type="protein sequence ID" value="MEY8000008.1"/>
    <property type="molecule type" value="Genomic_DNA"/>
</dbReference>
<dbReference type="PANTHER" id="PTHR47683">
    <property type="entry name" value="PSEUDOURIDINE SYNTHASE FAMILY PROTEIN-RELATED"/>
    <property type="match status" value="1"/>
</dbReference>
<keyword evidence="7" id="KW-1185">Reference proteome</keyword>
<evidence type="ECO:0000313" key="7">
    <source>
        <dbReference type="Proteomes" id="UP001564657"/>
    </source>
</evidence>
<comment type="similarity">
    <text evidence="1 4">Belongs to the pseudouridine synthase RsuA family.</text>
</comment>
<dbReference type="CDD" id="cd00165">
    <property type="entry name" value="S4"/>
    <property type="match status" value="1"/>
</dbReference>
<dbReference type="CDD" id="cd02870">
    <property type="entry name" value="PseudoU_synth_RsuA_like"/>
    <property type="match status" value="1"/>
</dbReference>
<evidence type="ECO:0000259" key="5">
    <source>
        <dbReference type="SMART" id="SM00363"/>
    </source>
</evidence>
<keyword evidence="2 4" id="KW-0413">Isomerase</keyword>
<dbReference type="SMART" id="SM00363">
    <property type="entry name" value="S4"/>
    <property type="match status" value="1"/>
</dbReference>
<sequence>MIERLQKYMAYCGIASRRKCENIILQGRVKVNDVTINKLGSKIDDEKDKITVDNVIVKKKSEKIYILLNKPIGYVSTVKDDRGRNTLLDIVKVEERIYPIGRLDYNTSGLIILTNDGKVYNNIAHPKRERNKIYIASLKGIPSNEAIEKFKNGLNIDGYRTAAANFEILSIDKSGNNSKVKIGIHEGKNRQIRKMCAAIGCPVINLTRIAIGDIKLGNLKEGSWRYLTEKEIDYIRS</sequence>
<dbReference type="PROSITE" id="PS50889">
    <property type="entry name" value="S4"/>
    <property type="match status" value="1"/>
</dbReference>
<comment type="caution">
    <text evidence="6">The sequence shown here is derived from an EMBL/GenBank/DDBJ whole genome shotgun (WGS) entry which is preliminary data.</text>
</comment>
<dbReference type="Proteomes" id="UP001564657">
    <property type="component" value="Unassembled WGS sequence"/>
</dbReference>
<dbReference type="GO" id="GO:0016853">
    <property type="term" value="F:isomerase activity"/>
    <property type="evidence" value="ECO:0007669"/>
    <property type="project" value="UniProtKB-KW"/>
</dbReference>
<organism evidence="6 7">
    <name type="scientific">Clostridium moutaii</name>
    <dbReference type="NCBI Taxonomy" id="3240932"/>
    <lineage>
        <taxon>Bacteria</taxon>
        <taxon>Bacillati</taxon>
        <taxon>Bacillota</taxon>
        <taxon>Clostridia</taxon>
        <taxon>Eubacteriales</taxon>
        <taxon>Clostridiaceae</taxon>
        <taxon>Clostridium</taxon>
    </lineage>
</organism>
<keyword evidence="3" id="KW-0694">RNA-binding</keyword>
<accession>A0ABV4BMK8</accession>
<evidence type="ECO:0000256" key="3">
    <source>
        <dbReference type="PROSITE-ProRule" id="PRU00182"/>
    </source>
</evidence>
<dbReference type="InterPro" id="IPR002942">
    <property type="entry name" value="S4_RNA-bd"/>
</dbReference>
<dbReference type="Gene3D" id="3.10.290.10">
    <property type="entry name" value="RNA-binding S4 domain"/>
    <property type="match status" value="1"/>
</dbReference>